<dbReference type="InterPro" id="IPR036286">
    <property type="entry name" value="LexA/Signal_pep-like_sf"/>
</dbReference>
<keyword evidence="2 12" id="KW-0678">Repressor</keyword>
<organism evidence="16 17">
    <name type="scientific">Sulfobacillus benefaciens</name>
    <dbReference type="NCBI Taxonomy" id="453960"/>
    <lineage>
        <taxon>Bacteria</taxon>
        <taxon>Bacillati</taxon>
        <taxon>Bacillota</taxon>
        <taxon>Clostridia</taxon>
        <taxon>Eubacteriales</taxon>
        <taxon>Clostridiales Family XVII. Incertae Sedis</taxon>
        <taxon>Sulfobacillus</taxon>
    </lineage>
</organism>
<feature type="active site" description="For autocatalytic cleavage activity" evidence="12">
    <location>
        <position position="159"/>
    </location>
</feature>
<dbReference type="PANTHER" id="PTHR33516:SF2">
    <property type="entry name" value="LEXA REPRESSOR-RELATED"/>
    <property type="match status" value="1"/>
</dbReference>
<evidence type="ECO:0000256" key="9">
    <source>
        <dbReference type="ARBA" id="ARBA00023163"/>
    </source>
</evidence>
<dbReference type="GO" id="GO:0004252">
    <property type="term" value="F:serine-type endopeptidase activity"/>
    <property type="evidence" value="ECO:0007669"/>
    <property type="project" value="UniProtKB-UniRule"/>
</dbReference>
<protein>
    <recommendedName>
        <fullName evidence="12">LexA repressor</fullName>
        <ecNumber evidence="12">3.4.21.88</ecNumber>
    </recommendedName>
</protein>
<dbReference type="InterPro" id="IPR006200">
    <property type="entry name" value="LexA"/>
</dbReference>
<evidence type="ECO:0000256" key="1">
    <source>
        <dbReference type="ARBA" id="ARBA00007484"/>
    </source>
</evidence>
<comment type="function">
    <text evidence="12">Represses a number of genes involved in the response to DNA damage (SOS response), including recA and lexA. In the presence of single-stranded DNA, RecA interacts with LexA causing an autocatalytic cleavage which disrupts the DNA-binding part of LexA, leading to derepression of the SOS regulon and eventually DNA repair.</text>
</comment>
<evidence type="ECO:0000256" key="2">
    <source>
        <dbReference type="ARBA" id="ARBA00022491"/>
    </source>
</evidence>
<dbReference type="InterPro" id="IPR039418">
    <property type="entry name" value="LexA-like"/>
</dbReference>
<dbReference type="GO" id="GO:0003677">
    <property type="term" value="F:DNA binding"/>
    <property type="evidence" value="ECO:0007669"/>
    <property type="project" value="UniProtKB-UniRule"/>
</dbReference>
<feature type="domain" description="Peptidase S24/S26A/S26B/S26C" evidence="14">
    <location>
        <begin position="80"/>
        <end position="192"/>
    </location>
</feature>
<evidence type="ECO:0000256" key="12">
    <source>
        <dbReference type="HAMAP-Rule" id="MF_00015"/>
    </source>
</evidence>
<dbReference type="NCBIfam" id="TIGR00498">
    <property type="entry name" value="lexA"/>
    <property type="match status" value="1"/>
</dbReference>
<comment type="subunit">
    <text evidence="12">Homodimer.</text>
</comment>
<accession>A0A2T2XM35</accession>
<dbReference type="SUPFAM" id="SSF51306">
    <property type="entry name" value="LexA/Signal peptidase"/>
    <property type="match status" value="1"/>
</dbReference>
<keyword evidence="9 12" id="KW-0804">Transcription</keyword>
<keyword evidence="7 12" id="KW-0805">Transcription regulation</keyword>
<dbReference type="CDD" id="cd06529">
    <property type="entry name" value="S24_LexA-like"/>
    <property type="match status" value="1"/>
</dbReference>
<feature type="domain" description="LexA repressor DNA-binding" evidence="15">
    <location>
        <begin position="7"/>
        <end position="66"/>
    </location>
</feature>
<dbReference type="EMBL" id="PXYW01000001">
    <property type="protein sequence ID" value="PSR35556.1"/>
    <property type="molecule type" value="Genomic_DNA"/>
</dbReference>
<dbReference type="InterPro" id="IPR050077">
    <property type="entry name" value="LexA_repressor"/>
</dbReference>
<dbReference type="FunFam" id="2.10.109.10:FF:000001">
    <property type="entry name" value="LexA repressor"/>
    <property type="match status" value="1"/>
</dbReference>
<keyword evidence="8 12" id="KW-0238">DNA-binding</keyword>
<dbReference type="Gene3D" id="2.10.109.10">
    <property type="entry name" value="Umud Fragment, subunit A"/>
    <property type="match status" value="1"/>
</dbReference>
<evidence type="ECO:0000313" key="16">
    <source>
        <dbReference type="EMBL" id="PSR35556.1"/>
    </source>
</evidence>
<evidence type="ECO:0000259" key="15">
    <source>
        <dbReference type="Pfam" id="PF01726"/>
    </source>
</evidence>
<evidence type="ECO:0000256" key="4">
    <source>
        <dbReference type="ARBA" id="ARBA00022763"/>
    </source>
</evidence>
<keyword evidence="10 12" id="KW-0234">DNA repair</keyword>
<feature type="DNA-binding region" description="H-T-H motif" evidence="12">
    <location>
        <begin position="29"/>
        <end position="49"/>
    </location>
</feature>
<evidence type="ECO:0000259" key="14">
    <source>
        <dbReference type="Pfam" id="PF00717"/>
    </source>
</evidence>
<evidence type="ECO:0000256" key="13">
    <source>
        <dbReference type="RuleBase" id="RU003991"/>
    </source>
</evidence>
<evidence type="ECO:0000256" key="8">
    <source>
        <dbReference type="ARBA" id="ARBA00023125"/>
    </source>
</evidence>
<dbReference type="GO" id="GO:0006508">
    <property type="term" value="P:proteolysis"/>
    <property type="evidence" value="ECO:0007669"/>
    <property type="project" value="InterPro"/>
</dbReference>
<comment type="similarity">
    <text evidence="1 12 13">Belongs to the peptidase S24 family.</text>
</comment>
<reference evidence="16 17" key="1">
    <citation type="journal article" date="2014" name="BMC Genomics">
        <title>Comparison of environmental and isolate Sulfobacillus genomes reveals diverse carbon, sulfur, nitrogen, and hydrogen metabolisms.</title>
        <authorList>
            <person name="Justice N.B."/>
            <person name="Norman A."/>
            <person name="Brown C.T."/>
            <person name="Singh A."/>
            <person name="Thomas B.C."/>
            <person name="Banfield J.F."/>
        </authorList>
    </citation>
    <scope>NUCLEOTIDE SEQUENCE [LARGE SCALE GENOMIC DNA]</scope>
    <source>
        <strain evidence="16">AMDSBA4</strain>
    </source>
</reference>
<keyword evidence="6 12" id="KW-0068">Autocatalytic cleavage</keyword>
<gene>
    <name evidence="12" type="primary">lexA</name>
    <name evidence="16" type="ORF">C7B46_00790</name>
</gene>
<sequence length="198" mass="21467">MARTADDRREHIIEFIQQYLGRNGYPPSVREIGAAVGLKSTASVARHLKTLETEGVISHPPLKRRAWSLQGKGQEVSSVPVVGKITAGQPILATEQVEDTWQIPVGLFRLKADFLLRVVGDSMIDAGIREGDLVAVQSTSSVNDGEIVIGMIGEEATVKYLDRSGGKIRLLPANPLYSPIEDPSITVIGRVVGLIRAY</sequence>
<evidence type="ECO:0000256" key="6">
    <source>
        <dbReference type="ARBA" id="ARBA00022813"/>
    </source>
</evidence>
<dbReference type="GO" id="GO:0006281">
    <property type="term" value="P:DNA repair"/>
    <property type="evidence" value="ECO:0007669"/>
    <property type="project" value="UniProtKB-UniRule"/>
</dbReference>
<dbReference type="Proteomes" id="UP000242972">
    <property type="component" value="Unassembled WGS sequence"/>
</dbReference>
<evidence type="ECO:0000256" key="11">
    <source>
        <dbReference type="ARBA" id="ARBA00023236"/>
    </source>
</evidence>
<dbReference type="GO" id="GO:0006260">
    <property type="term" value="P:DNA replication"/>
    <property type="evidence" value="ECO:0007669"/>
    <property type="project" value="UniProtKB-UniRule"/>
</dbReference>
<dbReference type="Pfam" id="PF01726">
    <property type="entry name" value="LexA_DNA_bind"/>
    <property type="match status" value="1"/>
</dbReference>
<dbReference type="InterPro" id="IPR006199">
    <property type="entry name" value="LexA_DNA-bd_dom"/>
</dbReference>
<dbReference type="HAMAP" id="MF_00015">
    <property type="entry name" value="LexA"/>
    <property type="match status" value="1"/>
</dbReference>
<dbReference type="EC" id="3.4.21.88" evidence="12"/>
<dbReference type="AlphaFoldDB" id="A0A2T2XM35"/>
<keyword evidence="11 12" id="KW-0742">SOS response</keyword>
<dbReference type="InterPro" id="IPR036390">
    <property type="entry name" value="WH_DNA-bd_sf"/>
</dbReference>
<dbReference type="InterPro" id="IPR006197">
    <property type="entry name" value="Peptidase_S24_LexA"/>
</dbReference>
<dbReference type="InterPro" id="IPR036388">
    <property type="entry name" value="WH-like_DNA-bd_sf"/>
</dbReference>
<keyword evidence="4 12" id="KW-0227">DNA damage</keyword>
<comment type="catalytic activity">
    <reaction evidence="12">
        <text>Hydrolysis of Ala-|-Gly bond in repressor LexA.</text>
        <dbReference type="EC" id="3.4.21.88"/>
    </reaction>
</comment>
<dbReference type="Pfam" id="PF00717">
    <property type="entry name" value="Peptidase_S24"/>
    <property type="match status" value="1"/>
</dbReference>
<dbReference type="GO" id="GO:0009432">
    <property type="term" value="P:SOS response"/>
    <property type="evidence" value="ECO:0007669"/>
    <property type="project" value="UniProtKB-UniRule"/>
</dbReference>
<evidence type="ECO:0000313" key="17">
    <source>
        <dbReference type="Proteomes" id="UP000242972"/>
    </source>
</evidence>
<evidence type="ECO:0000256" key="7">
    <source>
        <dbReference type="ARBA" id="ARBA00023015"/>
    </source>
</evidence>
<keyword evidence="3 12" id="KW-0235">DNA replication</keyword>
<evidence type="ECO:0000256" key="3">
    <source>
        <dbReference type="ARBA" id="ARBA00022705"/>
    </source>
</evidence>
<dbReference type="SUPFAM" id="SSF46785">
    <property type="entry name" value="Winged helix' DNA-binding domain"/>
    <property type="match status" value="1"/>
</dbReference>
<feature type="site" description="Cleavage; by autolysis" evidence="12">
    <location>
        <begin position="87"/>
        <end position="88"/>
    </location>
</feature>
<name>A0A2T2XM35_9FIRM</name>
<dbReference type="Gene3D" id="1.10.10.10">
    <property type="entry name" value="Winged helix-like DNA-binding domain superfamily/Winged helix DNA-binding domain"/>
    <property type="match status" value="1"/>
</dbReference>
<dbReference type="PANTHER" id="PTHR33516">
    <property type="entry name" value="LEXA REPRESSOR"/>
    <property type="match status" value="1"/>
</dbReference>
<evidence type="ECO:0000256" key="5">
    <source>
        <dbReference type="ARBA" id="ARBA00022801"/>
    </source>
</evidence>
<dbReference type="InterPro" id="IPR015927">
    <property type="entry name" value="Peptidase_S24_S26A/B/C"/>
</dbReference>
<dbReference type="GO" id="GO:0045892">
    <property type="term" value="P:negative regulation of DNA-templated transcription"/>
    <property type="evidence" value="ECO:0007669"/>
    <property type="project" value="UniProtKB-UniRule"/>
</dbReference>
<comment type="caution">
    <text evidence="16">The sequence shown here is derived from an EMBL/GenBank/DDBJ whole genome shotgun (WGS) entry which is preliminary data.</text>
</comment>
<evidence type="ECO:0000256" key="10">
    <source>
        <dbReference type="ARBA" id="ARBA00023204"/>
    </source>
</evidence>
<keyword evidence="5 12" id="KW-0378">Hydrolase</keyword>
<proteinExistence type="inferred from homology"/>
<feature type="active site" description="For autocatalytic cleavage activity" evidence="12">
    <location>
        <position position="122"/>
    </location>
</feature>
<dbReference type="PRINTS" id="PR00726">
    <property type="entry name" value="LEXASERPTASE"/>
</dbReference>